<comment type="function">
    <text evidence="1">Acts as a defensive agent. Recognizes blood group fucosylated oligosaccharides including A, B, H and Lewis B-type antigens. Does not recognize Lewis A antigen and has low affinity for monovalent haptens.</text>
</comment>
<evidence type="ECO:0000313" key="13">
    <source>
        <dbReference type="EMBL" id="KAL3046183.1"/>
    </source>
</evidence>
<dbReference type="Gene3D" id="3.10.100.10">
    <property type="entry name" value="Mannose-Binding Protein A, subunit A"/>
    <property type="match status" value="1"/>
</dbReference>
<evidence type="ECO:0000313" key="14">
    <source>
        <dbReference type="Proteomes" id="UP001619887"/>
    </source>
</evidence>
<feature type="transmembrane region" description="Helical" evidence="11">
    <location>
        <begin position="6"/>
        <end position="27"/>
    </location>
</feature>
<feature type="domain" description="C-type lectin" evidence="12">
    <location>
        <begin position="479"/>
        <end position="598"/>
    </location>
</feature>
<dbReference type="InterPro" id="IPR008979">
    <property type="entry name" value="Galactose-bd-like_sf"/>
</dbReference>
<evidence type="ECO:0000256" key="3">
    <source>
        <dbReference type="ARBA" id="ARBA00010147"/>
    </source>
</evidence>
<comment type="subcellular location">
    <subcellularLocation>
        <location evidence="2">Secreted</location>
    </subcellularLocation>
</comment>
<feature type="region of interest" description="Disordered" evidence="10">
    <location>
        <begin position="38"/>
        <end position="57"/>
    </location>
</feature>
<keyword evidence="11" id="KW-0812">Transmembrane</keyword>
<dbReference type="AlphaFoldDB" id="A0ABD2FXI4"/>
<evidence type="ECO:0000256" key="2">
    <source>
        <dbReference type="ARBA" id="ARBA00004613"/>
    </source>
</evidence>
<dbReference type="GO" id="GO:0005576">
    <property type="term" value="C:extracellular region"/>
    <property type="evidence" value="ECO:0007669"/>
    <property type="project" value="UniProtKB-SubCell"/>
</dbReference>
<evidence type="ECO:0000256" key="1">
    <source>
        <dbReference type="ARBA" id="ARBA00002219"/>
    </source>
</evidence>
<dbReference type="InterPro" id="IPR051941">
    <property type="entry name" value="BG_Antigen-Binding_Lectin"/>
</dbReference>
<dbReference type="Pfam" id="PF00059">
    <property type="entry name" value="Lectin_C"/>
    <property type="match status" value="1"/>
</dbReference>
<evidence type="ECO:0000256" key="4">
    <source>
        <dbReference type="ARBA" id="ARBA00011233"/>
    </source>
</evidence>
<evidence type="ECO:0000259" key="12">
    <source>
        <dbReference type="PROSITE" id="PS50041"/>
    </source>
</evidence>
<name>A0ABD2FXI4_PAGBO</name>
<organism evidence="13 14">
    <name type="scientific">Pagothenia borchgrevinki</name>
    <name type="common">Bald rockcod</name>
    <name type="synonym">Trematomus borchgrevinki</name>
    <dbReference type="NCBI Taxonomy" id="8213"/>
    <lineage>
        <taxon>Eukaryota</taxon>
        <taxon>Metazoa</taxon>
        <taxon>Chordata</taxon>
        <taxon>Craniata</taxon>
        <taxon>Vertebrata</taxon>
        <taxon>Euteleostomi</taxon>
        <taxon>Actinopterygii</taxon>
        <taxon>Neopterygii</taxon>
        <taxon>Teleostei</taxon>
        <taxon>Neoteleostei</taxon>
        <taxon>Acanthomorphata</taxon>
        <taxon>Eupercaria</taxon>
        <taxon>Perciformes</taxon>
        <taxon>Notothenioidei</taxon>
        <taxon>Nototheniidae</taxon>
        <taxon>Pagothenia</taxon>
    </lineage>
</organism>
<dbReference type="InterPro" id="IPR016187">
    <property type="entry name" value="CTDL_fold"/>
</dbReference>
<dbReference type="InterPro" id="IPR006585">
    <property type="entry name" value="FTP1"/>
</dbReference>
<keyword evidence="11" id="KW-0472">Membrane</keyword>
<dbReference type="Proteomes" id="UP001619887">
    <property type="component" value="Unassembled WGS sequence"/>
</dbReference>
<dbReference type="GO" id="GO:0001868">
    <property type="term" value="P:regulation of complement activation, lectin pathway"/>
    <property type="evidence" value="ECO:0007669"/>
    <property type="project" value="UniProtKB-ARBA"/>
</dbReference>
<evidence type="ECO:0000256" key="8">
    <source>
        <dbReference type="ARBA" id="ARBA00022837"/>
    </source>
</evidence>
<comment type="caution">
    <text evidence="13">The sequence shown here is derived from an EMBL/GenBank/DDBJ whole genome shotgun (WGS) entry which is preliminary data.</text>
</comment>
<accession>A0ABD2FXI4</accession>
<dbReference type="SMART" id="SM00607">
    <property type="entry name" value="FTP"/>
    <property type="match status" value="3"/>
</dbReference>
<dbReference type="Pfam" id="PF22633">
    <property type="entry name" value="F5_F8_type_C_2"/>
    <property type="match status" value="3"/>
</dbReference>
<dbReference type="PANTHER" id="PTHR45713:SF8">
    <property type="entry name" value="SI:CH211-215K15.4"/>
    <property type="match status" value="1"/>
</dbReference>
<dbReference type="GO" id="GO:0046872">
    <property type="term" value="F:metal ion binding"/>
    <property type="evidence" value="ECO:0007669"/>
    <property type="project" value="UniProtKB-KW"/>
</dbReference>
<dbReference type="GO" id="GO:0042806">
    <property type="term" value="F:fucose binding"/>
    <property type="evidence" value="ECO:0007669"/>
    <property type="project" value="UniProtKB-ARBA"/>
</dbReference>
<dbReference type="PANTHER" id="PTHR45713">
    <property type="entry name" value="FTP DOMAIN-CONTAINING PROTEIN"/>
    <property type="match status" value="1"/>
</dbReference>
<sequence>MNPNQYIWILNGISLMLISGALAGKLLDNVALKKEASQSSEGSDFDSAGGAVDGNKDLKPEKRSCTLSKEESDPWWRVDLENVYKISAVTITNRDVNSSSLNGAEIWIGNSMETYDSKNVRCAVISHIPGGRTFYFSCSATEGRYVTVLLPGSKKVLSLCEVEVFPVSHANPVSNVALKGEATQSSTLSFATASKAIDGRRNSYYTSGFCSHTLENQTDPWWRVDLPNTFIITSVKVTNRGDCCAERLDGAEIRIGNSLENNGNNNPRCASIFKIRAGKTYTYYCDGGSMEGRFVNVIIPGNMKTLTLCEVEVYGAPAVEPLQDVAFGKPTHQCCGLFSVSASNAVSGRRGGIYSAGHCSKVFSINPQWRVDLLAEHNVSAVTITNRGDSLSSQIEGAEIWIGNSQYKTPNTRCGDISSTSLSYTFDCGGMQGRYVKVSITGLKTLTLCGVEVFATLAVPAVVTPPPPPPQPPTVSLRLGGREVTVVGERLCWSDALLYCRRHHLDLLSLRSQEEQSEVVGLLGRSSVPLTDYVWLGLRRYIMQDTWFWMSGDSMKFTKWPRNIAPPRISSPCGGVDGGGLHLWGDRPCEEPLNFICQSGAELGAKRVYFHSSNTSP</sequence>
<keyword evidence="14" id="KW-1185">Reference proteome</keyword>
<dbReference type="CDD" id="cd00037">
    <property type="entry name" value="CLECT"/>
    <property type="match status" value="1"/>
</dbReference>
<gene>
    <name evidence="13" type="ORF">OYC64_004235</name>
</gene>
<evidence type="ECO:0000256" key="5">
    <source>
        <dbReference type="ARBA" id="ARBA00022525"/>
    </source>
</evidence>
<reference evidence="13 14" key="2">
    <citation type="journal article" date="2024" name="G3 (Bethesda)">
        <title>The genome of the cryopelagic Antarctic bald notothen, Trematomus borchgrevinki.</title>
        <authorList>
            <person name="Rayamajhi N."/>
            <person name="Rivera-Colon A.G."/>
            <person name="Minhas B.F."/>
            <person name="Cheng C.C."/>
            <person name="Catchen J.M."/>
        </authorList>
    </citation>
    <scope>NUCLEOTIDE SEQUENCE [LARGE SCALE GENOMIC DNA]</scope>
    <source>
        <strain evidence="13">AGRC-2024</strain>
    </source>
</reference>
<comment type="similarity">
    <text evidence="3">Belongs to the fucolectin family.</text>
</comment>
<dbReference type="PROSITE" id="PS00615">
    <property type="entry name" value="C_TYPE_LECTIN_1"/>
    <property type="match status" value="1"/>
</dbReference>
<dbReference type="PROSITE" id="PS50041">
    <property type="entry name" value="C_TYPE_LECTIN_2"/>
    <property type="match status" value="1"/>
</dbReference>
<dbReference type="InterPro" id="IPR016186">
    <property type="entry name" value="C-type_lectin-like/link_sf"/>
</dbReference>
<evidence type="ECO:0000256" key="10">
    <source>
        <dbReference type="SAM" id="MobiDB-lite"/>
    </source>
</evidence>
<keyword evidence="5" id="KW-0964">Secreted</keyword>
<dbReference type="InterPro" id="IPR001304">
    <property type="entry name" value="C-type_lectin-like"/>
</dbReference>
<keyword evidence="7" id="KW-0430">Lectin</keyword>
<evidence type="ECO:0000256" key="11">
    <source>
        <dbReference type="SAM" id="Phobius"/>
    </source>
</evidence>
<dbReference type="SUPFAM" id="SSF56436">
    <property type="entry name" value="C-type lectin-like"/>
    <property type="match status" value="1"/>
</dbReference>
<comment type="subunit">
    <text evidence="4">Homotrimer.</text>
</comment>
<proteinExistence type="inferred from homology"/>
<protein>
    <recommendedName>
        <fullName evidence="12">C-type lectin domain-containing protein</fullName>
    </recommendedName>
</protein>
<keyword evidence="9" id="KW-1015">Disulfide bond</keyword>
<dbReference type="SUPFAM" id="SSF49785">
    <property type="entry name" value="Galactose-binding domain-like"/>
    <property type="match status" value="3"/>
</dbReference>
<dbReference type="GO" id="GO:0010185">
    <property type="term" value="P:regulation of cellular defense response"/>
    <property type="evidence" value="ECO:0007669"/>
    <property type="project" value="UniProtKB-ARBA"/>
</dbReference>
<keyword evidence="11" id="KW-1133">Transmembrane helix</keyword>
<dbReference type="Gene3D" id="2.60.120.260">
    <property type="entry name" value="Galactose-binding domain-like"/>
    <property type="match status" value="3"/>
</dbReference>
<dbReference type="EMBL" id="JBIYXZ010002085">
    <property type="protein sequence ID" value="KAL3046183.1"/>
    <property type="molecule type" value="Genomic_DNA"/>
</dbReference>
<dbReference type="InterPro" id="IPR018378">
    <property type="entry name" value="C-type_lectin_CS"/>
</dbReference>
<keyword evidence="8" id="KW-0106">Calcium</keyword>
<evidence type="ECO:0000256" key="7">
    <source>
        <dbReference type="ARBA" id="ARBA00022734"/>
    </source>
</evidence>
<evidence type="ECO:0000256" key="9">
    <source>
        <dbReference type="ARBA" id="ARBA00023157"/>
    </source>
</evidence>
<keyword evidence="6" id="KW-0479">Metal-binding</keyword>
<evidence type="ECO:0000256" key="6">
    <source>
        <dbReference type="ARBA" id="ARBA00022723"/>
    </source>
</evidence>
<reference evidence="13 14" key="1">
    <citation type="journal article" date="2022" name="G3 (Bethesda)">
        <title>Evaluating Illumina-, Nanopore-, and PacBio-based genome assembly strategies with the bald notothen, Trematomus borchgrevinki.</title>
        <authorList>
            <person name="Rayamajhi N."/>
            <person name="Cheng C.C."/>
            <person name="Catchen J.M."/>
        </authorList>
    </citation>
    <scope>NUCLEOTIDE SEQUENCE [LARGE SCALE GENOMIC DNA]</scope>
    <source>
        <strain evidence="13">AGRC-2024</strain>
    </source>
</reference>
<dbReference type="SMART" id="SM00034">
    <property type="entry name" value="CLECT"/>
    <property type="match status" value="1"/>
</dbReference>